<gene>
    <name evidence="1" type="ORF">LWI28_015513</name>
</gene>
<dbReference type="PANTHER" id="PTHR24177:SF215">
    <property type="entry name" value="PGG DOMAIN-CONTAINING PROTEIN"/>
    <property type="match status" value="1"/>
</dbReference>
<organism evidence="1 2">
    <name type="scientific">Acer negundo</name>
    <name type="common">Box elder</name>
    <dbReference type="NCBI Taxonomy" id="4023"/>
    <lineage>
        <taxon>Eukaryota</taxon>
        <taxon>Viridiplantae</taxon>
        <taxon>Streptophyta</taxon>
        <taxon>Embryophyta</taxon>
        <taxon>Tracheophyta</taxon>
        <taxon>Spermatophyta</taxon>
        <taxon>Magnoliopsida</taxon>
        <taxon>eudicotyledons</taxon>
        <taxon>Gunneridae</taxon>
        <taxon>Pentapetalae</taxon>
        <taxon>rosids</taxon>
        <taxon>malvids</taxon>
        <taxon>Sapindales</taxon>
        <taxon>Sapindaceae</taxon>
        <taxon>Hippocastanoideae</taxon>
        <taxon>Acereae</taxon>
        <taxon>Acer</taxon>
    </lineage>
</organism>
<dbReference type="SUPFAM" id="SSF48403">
    <property type="entry name" value="Ankyrin repeat"/>
    <property type="match status" value="1"/>
</dbReference>
<dbReference type="InterPro" id="IPR036770">
    <property type="entry name" value="Ankyrin_rpt-contain_sf"/>
</dbReference>
<dbReference type="AlphaFoldDB" id="A0AAD5JQE7"/>
<sequence length="270" mass="30820">MSNIFAMKEPYETAINGNWEAMIKDEERCDQDFHLARVFRISSSALPCSFSIEKALLFTSGDSNVLSCSCCSLKCNYSDLRVFLELYSLCVEIESDTISVLGLSDEQETEKPEKVIRESDDEQQTEKPEKVVHELDDDQELREIKIEDPQVETPLLAVTKKGNIEIVKEILKEHPQTVEHVSQKMQNILHVAASYRQREVFKLVKQMQIPTSNLILGIDAQNYTVLHHVALLQTRNYNGSTRSGPAAYKLQEELKLFKVVDRRLERIGSG</sequence>
<keyword evidence="2" id="KW-1185">Reference proteome</keyword>
<evidence type="ECO:0000313" key="2">
    <source>
        <dbReference type="Proteomes" id="UP001064489"/>
    </source>
</evidence>
<evidence type="ECO:0000313" key="1">
    <source>
        <dbReference type="EMBL" id="KAI9198420.1"/>
    </source>
</evidence>
<dbReference type="GO" id="GO:0016020">
    <property type="term" value="C:membrane"/>
    <property type="evidence" value="ECO:0007669"/>
    <property type="project" value="TreeGrafter"/>
</dbReference>
<dbReference type="Gene3D" id="1.25.40.20">
    <property type="entry name" value="Ankyrin repeat-containing domain"/>
    <property type="match status" value="1"/>
</dbReference>
<protein>
    <submittedName>
        <fullName evidence="1">Uncharacterized protein</fullName>
    </submittedName>
</protein>
<proteinExistence type="predicted"/>
<dbReference type="Proteomes" id="UP001064489">
    <property type="component" value="Chromosome 13"/>
</dbReference>
<dbReference type="EMBL" id="JAJSOW010000002">
    <property type="protein sequence ID" value="KAI9198420.1"/>
    <property type="molecule type" value="Genomic_DNA"/>
</dbReference>
<reference evidence="1 2" key="1">
    <citation type="journal article" date="2022" name="Plant J.">
        <title>Strategies of tolerance reflected in two North American maple genomes.</title>
        <authorList>
            <person name="McEvoy S.L."/>
            <person name="Sezen U.U."/>
            <person name="Trouern-Trend A."/>
            <person name="McMahon S.M."/>
            <person name="Schaberg P.G."/>
            <person name="Yang J."/>
            <person name="Wegrzyn J.L."/>
            <person name="Swenson N.G."/>
        </authorList>
    </citation>
    <scope>NUCLEOTIDE SEQUENCE [LARGE SCALE GENOMIC DNA]</scope>
    <source>
        <strain evidence="1">91603</strain>
    </source>
</reference>
<dbReference type="PANTHER" id="PTHR24177">
    <property type="entry name" value="CASKIN"/>
    <property type="match status" value="1"/>
</dbReference>
<comment type="caution">
    <text evidence="1">The sequence shown here is derived from an EMBL/GenBank/DDBJ whole genome shotgun (WGS) entry which is preliminary data.</text>
</comment>
<name>A0AAD5JQE7_ACENE</name>
<accession>A0AAD5JQE7</accession>